<evidence type="ECO:0000313" key="6">
    <source>
        <dbReference type="EMBL" id="WHM22224.1"/>
    </source>
</evidence>
<dbReference type="CDD" id="cd04782">
    <property type="entry name" value="HTH_BltR"/>
    <property type="match status" value="1"/>
</dbReference>
<evidence type="ECO:0000313" key="7">
    <source>
        <dbReference type="Proteomes" id="UP000076442"/>
    </source>
</evidence>
<dbReference type="InterPro" id="IPR011256">
    <property type="entry name" value="Reg_factor_effector_dom_sf"/>
</dbReference>
<dbReference type="Pfam" id="PF13411">
    <property type="entry name" value="MerR_1"/>
    <property type="match status" value="1"/>
</dbReference>
<dbReference type="PANTHER" id="PTHR30204">
    <property type="entry name" value="REDOX-CYCLING DRUG-SENSING TRANSCRIPTIONAL ACTIVATOR SOXR"/>
    <property type="match status" value="1"/>
</dbReference>
<reference evidence="6" key="3">
    <citation type="submission" date="2023-05" db="EMBL/GenBank/DDBJ databases">
        <title>Complete genome sequence of Bacillus subtilis SRCM117797 isolated from Soybean paste.</title>
        <authorList>
            <person name="Abraha H.B."/>
            <person name="Kim K.-P."/>
            <person name="Ryu M.-S."/>
            <person name="Jeong D.-Y."/>
        </authorList>
    </citation>
    <scope>NUCLEOTIDE SEQUENCE</scope>
    <source>
        <strain evidence="6">SRCM117797</strain>
    </source>
</reference>
<sequence length="273" mass="32185">MSEDVKKYFTTGEFSKLCRVKKQTLFHYDEIGLFSPEIKKENGYRYYSYHQFEIFQVISLFKELGVPLKEIKCLIKGKTPDKILHVLKEKSIEIDKKINELKQLQTILQTKVTLTEQALETDFSSISFEYLNEETFMLSRKTLNLPERKYVAAISELIHEVQQYELDEGYPIGGIFAREQILEKDFYNYSYFYIKVKDGAENINYHVRPKGLYAVGYEIGGNTEEAYRRIIEFIERNGMQIGENAYEEYMLDEMVVDGYENTYAKILLQVKEV</sequence>
<feature type="domain" description="HTH merR-type" evidence="2">
    <location>
        <begin position="8"/>
        <end position="77"/>
    </location>
</feature>
<proteinExistence type="predicted"/>
<dbReference type="PROSITE" id="PS50937">
    <property type="entry name" value="HTH_MERR_2"/>
    <property type="match status" value="1"/>
</dbReference>
<gene>
    <name evidence="5" type="primary">bltR</name>
    <name evidence="4" type="ORF">B4122_2566</name>
    <name evidence="3" type="ORF">B4122_4049</name>
    <name evidence="5" type="ORF">J5227_01575</name>
    <name evidence="6" type="ORF">QL281_03775</name>
</gene>
<dbReference type="GO" id="GO:0003677">
    <property type="term" value="F:DNA binding"/>
    <property type="evidence" value="ECO:0007669"/>
    <property type="project" value="UniProtKB-KW"/>
</dbReference>
<evidence type="ECO:0000313" key="3">
    <source>
        <dbReference type="EMBL" id="KZD88624.1"/>
    </source>
</evidence>
<keyword evidence="1" id="KW-0238">DNA-binding</keyword>
<organism evidence="5 8">
    <name type="scientific">Bacillus subtilis</name>
    <dbReference type="NCBI Taxonomy" id="1423"/>
    <lineage>
        <taxon>Bacteria</taxon>
        <taxon>Bacillati</taxon>
        <taxon>Bacillota</taxon>
        <taxon>Bacilli</taxon>
        <taxon>Bacillales</taxon>
        <taxon>Bacillaceae</taxon>
        <taxon>Bacillus</taxon>
    </lineage>
</organism>
<dbReference type="Gene3D" id="3.20.80.10">
    <property type="entry name" value="Regulatory factor, effector binding domain"/>
    <property type="match status" value="1"/>
</dbReference>
<dbReference type="InterPro" id="IPR000551">
    <property type="entry name" value="MerR-type_HTH_dom"/>
</dbReference>
<dbReference type="Proteomes" id="UP001229422">
    <property type="component" value="Chromosome"/>
</dbReference>
<dbReference type="EMBL" id="LJZV01000026">
    <property type="protein sequence ID" value="KZD88624.1"/>
    <property type="molecule type" value="Genomic_DNA"/>
</dbReference>
<dbReference type="Gene3D" id="1.10.1660.10">
    <property type="match status" value="1"/>
</dbReference>
<dbReference type="EMBL" id="LJZV01000012">
    <property type="protein sequence ID" value="KZD91924.1"/>
    <property type="molecule type" value="Genomic_DNA"/>
</dbReference>
<dbReference type="GO" id="GO:0003700">
    <property type="term" value="F:DNA-binding transcription factor activity"/>
    <property type="evidence" value="ECO:0007669"/>
    <property type="project" value="InterPro"/>
</dbReference>
<dbReference type="Proteomes" id="UP000665181">
    <property type="component" value="Unassembled WGS sequence"/>
</dbReference>
<name>A0A0K6MBB4_BACIU</name>
<dbReference type="SUPFAM" id="SSF46955">
    <property type="entry name" value="Putative DNA-binding domain"/>
    <property type="match status" value="1"/>
</dbReference>
<dbReference type="Pfam" id="PF06445">
    <property type="entry name" value="GyrI-like"/>
    <property type="match status" value="1"/>
</dbReference>
<dbReference type="Proteomes" id="UP000076442">
    <property type="component" value="Unassembled WGS sequence"/>
</dbReference>
<evidence type="ECO:0000313" key="8">
    <source>
        <dbReference type="Proteomes" id="UP000665181"/>
    </source>
</evidence>
<reference evidence="5" key="2">
    <citation type="submission" date="2021-03" db="EMBL/GenBank/DDBJ databases">
        <title>Isolation of Bacillus subtilis from fermented food sample.</title>
        <authorList>
            <person name="Lakshmanan V."/>
            <person name="Athira K."/>
            <person name="Rajagopal K."/>
        </authorList>
    </citation>
    <scope>NUCLEOTIDE SEQUENCE</scope>
    <source>
        <strain evidence="5">S1</strain>
    </source>
</reference>
<reference evidence="3 7" key="1">
    <citation type="submission" date="2015-09" db="EMBL/GenBank/DDBJ databases">
        <title>Spore heat resistance.</title>
        <authorList>
            <person name="Boekhorst J."/>
            <person name="Berendsen E.M."/>
            <person name="Wells-Bennik M.H."/>
            <person name="Kuipers O.P."/>
        </authorList>
    </citation>
    <scope>NUCLEOTIDE SEQUENCE [LARGE SCALE GENOMIC DNA]</scope>
    <source>
        <strain evidence="3 7">B4122</strain>
    </source>
</reference>
<dbReference type="SUPFAM" id="SSF55136">
    <property type="entry name" value="Probable bacterial effector-binding domain"/>
    <property type="match status" value="1"/>
</dbReference>
<evidence type="ECO:0000313" key="4">
    <source>
        <dbReference type="EMBL" id="KZD91924.1"/>
    </source>
</evidence>
<dbReference type="EMBL" id="CP125292">
    <property type="protein sequence ID" value="WHM22224.1"/>
    <property type="molecule type" value="Genomic_DNA"/>
</dbReference>
<dbReference type="InterPro" id="IPR047057">
    <property type="entry name" value="MerR_fam"/>
</dbReference>
<dbReference type="PANTHER" id="PTHR30204:SF85">
    <property type="entry name" value="MULTIDRUG-EFFLUX TRANSPORTER 2 REGULATOR"/>
    <property type="match status" value="1"/>
</dbReference>
<dbReference type="SMART" id="SM00422">
    <property type="entry name" value="HTH_MERR"/>
    <property type="match status" value="1"/>
</dbReference>
<evidence type="ECO:0000256" key="1">
    <source>
        <dbReference type="ARBA" id="ARBA00023125"/>
    </source>
</evidence>
<dbReference type="InterPro" id="IPR009061">
    <property type="entry name" value="DNA-bd_dom_put_sf"/>
</dbReference>
<accession>A0A0K6MBB4</accession>
<evidence type="ECO:0000259" key="2">
    <source>
        <dbReference type="PROSITE" id="PS50937"/>
    </source>
</evidence>
<dbReference type="EMBL" id="JAGFPW010000001">
    <property type="protein sequence ID" value="MBO3793032.1"/>
    <property type="molecule type" value="Genomic_DNA"/>
</dbReference>
<dbReference type="AlphaFoldDB" id="A0A0K6MBB4"/>
<evidence type="ECO:0000313" key="5">
    <source>
        <dbReference type="EMBL" id="MBO3793032.1"/>
    </source>
</evidence>
<protein>
    <submittedName>
        <fullName evidence="5">Multidrug efflux transcriptional regulator BltR</fullName>
    </submittedName>
    <submittedName>
        <fullName evidence="3">Multidrug-efflux transporter 2 regulator</fullName>
    </submittedName>
</protein>
<dbReference type="PROSITE" id="PS00552">
    <property type="entry name" value="HTH_MERR_1"/>
    <property type="match status" value="1"/>
</dbReference>
<dbReference type="InterPro" id="IPR029442">
    <property type="entry name" value="GyrI-like"/>
</dbReference>
<dbReference type="RefSeq" id="WP_014480349.1">
    <property type="nucleotide sequence ID" value="NZ_BAABSX010000005.1"/>
</dbReference>